<reference evidence="2 3" key="1">
    <citation type="journal article" date="2018" name="Front. Microbiol.">
        <title>Genome-Wide Analysis of Corynespora cassiicola Leaf Fall Disease Putative Effectors.</title>
        <authorList>
            <person name="Lopez D."/>
            <person name="Ribeiro S."/>
            <person name="Label P."/>
            <person name="Fumanal B."/>
            <person name="Venisse J.S."/>
            <person name="Kohler A."/>
            <person name="de Oliveira R.R."/>
            <person name="Labutti K."/>
            <person name="Lipzen A."/>
            <person name="Lail K."/>
            <person name="Bauer D."/>
            <person name="Ohm R.A."/>
            <person name="Barry K.W."/>
            <person name="Spatafora J."/>
            <person name="Grigoriev I.V."/>
            <person name="Martin F.M."/>
            <person name="Pujade-Renaud V."/>
        </authorList>
    </citation>
    <scope>NUCLEOTIDE SEQUENCE [LARGE SCALE GENOMIC DNA]</scope>
    <source>
        <strain evidence="2 3">Philippines</strain>
    </source>
</reference>
<dbReference type="Gene3D" id="1.20.120.1020">
    <property type="entry name" value="Prion-inhibition and propagation, HeLo domain"/>
    <property type="match status" value="1"/>
</dbReference>
<dbReference type="PANTHER" id="PTHR37542:SF3">
    <property type="entry name" value="PRION-INHIBITION AND PROPAGATION HELO DOMAIN-CONTAINING PROTEIN"/>
    <property type="match status" value="1"/>
</dbReference>
<dbReference type="PANTHER" id="PTHR37542">
    <property type="entry name" value="HELO DOMAIN-CONTAINING PROTEIN-RELATED"/>
    <property type="match status" value="1"/>
</dbReference>
<evidence type="ECO:0000313" key="2">
    <source>
        <dbReference type="EMBL" id="PSN61267.1"/>
    </source>
</evidence>
<dbReference type="STRING" id="1448308.A0A2T2N753"/>
<dbReference type="OrthoDB" id="20872at2759"/>
<proteinExistence type="predicted"/>
<gene>
    <name evidence="2" type="ORF">BS50DRAFT_562753</name>
</gene>
<dbReference type="Proteomes" id="UP000240883">
    <property type="component" value="Unassembled WGS sequence"/>
</dbReference>
<dbReference type="InterPro" id="IPR029498">
    <property type="entry name" value="HeLo_dom"/>
</dbReference>
<protein>
    <recommendedName>
        <fullName evidence="1">Prion-inhibition and propagation HeLo domain-containing protein</fullName>
    </recommendedName>
</protein>
<accession>A0A2T2N753</accession>
<organism evidence="2 3">
    <name type="scientific">Corynespora cassiicola Philippines</name>
    <dbReference type="NCBI Taxonomy" id="1448308"/>
    <lineage>
        <taxon>Eukaryota</taxon>
        <taxon>Fungi</taxon>
        <taxon>Dikarya</taxon>
        <taxon>Ascomycota</taxon>
        <taxon>Pezizomycotina</taxon>
        <taxon>Dothideomycetes</taxon>
        <taxon>Pleosporomycetidae</taxon>
        <taxon>Pleosporales</taxon>
        <taxon>Corynesporascaceae</taxon>
        <taxon>Corynespora</taxon>
    </lineage>
</organism>
<dbReference type="AlphaFoldDB" id="A0A2T2N753"/>
<dbReference type="InterPro" id="IPR038305">
    <property type="entry name" value="HeLo_sf"/>
</dbReference>
<keyword evidence="3" id="KW-1185">Reference proteome</keyword>
<feature type="domain" description="Prion-inhibition and propagation HeLo" evidence="1">
    <location>
        <begin position="6"/>
        <end position="201"/>
    </location>
</feature>
<name>A0A2T2N753_CORCC</name>
<evidence type="ECO:0000259" key="1">
    <source>
        <dbReference type="Pfam" id="PF14479"/>
    </source>
</evidence>
<dbReference type="Pfam" id="PF14479">
    <property type="entry name" value="HeLo"/>
    <property type="match status" value="1"/>
</dbReference>
<sequence length="260" mass="28869">MEASSLAIGTVTLAGLFNNAVDCFEYVQLGRNFGTNFQTSLLKLDNARLRLSRWGQAVGLSGSVEHARSLQESSVKIEDIPKAEKVLGQILELFVESEKISARYKISVGANSSNTAILDANADLDAVGQYLHEKMRKLCINRQNGSTLRHKARWALYEEKRLHRLIEDIIELIDDLVGLFPAIEEAQRKLCEAEVSEIGAESLSTLIEIIRSQDKDLEKAISDAMKAADYKQSTTYNNYHSKIANQATTMSVYGGQTINL</sequence>
<dbReference type="EMBL" id="KZ678145">
    <property type="protein sequence ID" value="PSN61267.1"/>
    <property type="molecule type" value="Genomic_DNA"/>
</dbReference>
<evidence type="ECO:0000313" key="3">
    <source>
        <dbReference type="Proteomes" id="UP000240883"/>
    </source>
</evidence>